<name>A0A915HSX8_ROMCU</name>
<dbReference type="Proteomes" id="UP000887565">
    <property type="component" value="Unplaced"/>
</dbReference>
<keyword evidence="1" id="KW-1185">Reference proteome</keyword>
<organism evidence="1 2">
    <name type="scientific">Romanomermis culicivorax</name>
    <name type="common">Nematode worm</name>
    <dbReference type="NCBI Taxonomy" id="13658"/>
    <lineage>
        <taxon>Eukaryota</taxon>
        <taxon>Metazoa</taxon>
        <taxon>Ecdysozoa</taxon>
        <taxon>Nematoda</taxon>
        <taxon>Enoplea</taxon>
        <taxon>Dorylaimia</taxon>
        <taxon>Mermithida</taxon>
        <taxon>Mermithoidea</taxon>
        <taxon>Mermithidae</taxon>
        <taxon>Romanomermis</taxon>
    </lineage>
</organism>
<accession>A0A915HSX8</accession>
<dbReference type="AlphaFoldDB" id="A0A915HSX8"/>
<sequence length="63" mass="7316">MNIKKSGRNMTSVRSDNAILISILYRMPKRRHINLKKLCTDILRSSLFLSSNTVLFMIVLCFL</sequence>
<protein>
    <submittedName>
        <fullName evidence="2">Uncharacterized protein</fullName>
    </submittedName>
</protein>
<dbReference type="WBParaSite" id="nRc.2.0.1.t05023-RA">
    <property type="protein sequence ID" value="nRc.2.0.1.t05023-RA"/>
    <property type="gene ID" value="nRc.2.0.1.g05023"/>
</dbReference>
<proteinExistence type="predicted"/>
<evidence type="ECO:0000313" key="2">
    <source>
        <dbReference type="WBParaSite" id="nRc.2.0.1.t05023-RA"/>
    </source>
</evidence>
<reference evidence="2" key="1">
    <citation type="submission" date="2022-11" db="UniProtKB">
        <authorList>
            <consortium name="WormBaseParasite"/>
        </authorList>
    </citation>
    <scope>IDENTIFICATION</scope>
</reference>
<evidence type="ECO:0000313" key="1">
    <source>
        <dbReference type="Proteomes" id="UP000887565"/>
    </source>
</evidence>